<sequence>MPRIMAVLNPVEKPATARPPSSCVQVCLEDDKRLTNHEFCSYFDRYLDGLRWRIWSDRAGARNKHCRTLLATGPPDVLGLDGALDWAARSAAWRGAFEVTGMGYVRIAASAAAVTAAYTLSLSAATSCRFVEFTLPNQTHSNNQAGVWRYEWWDHSRQRYVCKAYPEDYEIDPLWKASRGFTVIVIVLGAVTVLMEAFTIVMRFRSKYSSNRVKSANVIFLLVLSMCSSLSLVFLRSSACQRNTIFDMLNNHQCRLSSGAFQTYAALMLWFSAGCMAIYFDGKESRINHDLETLTFEPEVDESDAEGRPTTEPLLNQEFV</sequence>
<organism evidence="2 3">
    <name type="scientific">Thalassiosira oceanica</name>
    <name type="common">Marine diatom</name>
    <dbReference type="NCBI Taxonomy" id="159749"/>
    <lineage>
        <taxon>Eukaryota</taxon>
        <taxon>Sar</taxon>
        <taxon>Stramenopiles</taxon>
        <taxon>Ochrophyta</taxon>
        <taxon>Bacillariophyta</taxon>
        <taxon>Coscinodiscophyceae</taxon>
        <taxon>Thalassiosirophycidae</taxon>
        <taxon>Thalassiosirales</taxon>
        <taxon>Thalassiosiraceae</taxon>
        <taxon>Thalassiosira</taxon>
    </lineage>
</organism>
<accession>K0T202</accession>
<dbReference type="EMBL" id="AGNL01013416">
    <property type="protein sequence ID" value="EJK67281.1"/>
    <property type="molecule type" value="Genomic_DNA"/>
</dbReference>
<feature type="transmembrane region" description="Helical" evidence="1">
    <location>
        <begin position="259"/>
        <end position="280"/>
    </location>
</feature>
<evidence type="ECO:0000256" key="1">
    <source>
        <dbReference type="SAM" id="Phobius"/>
    </source>
</evidence>
<keyword evidence="1" id="KW-0812">Transmembrane</keyword>
<dbReference type="Proteomes" id="UP000266841">
    <property type="component" value="Unassembled WGS sequence"/>
</dbReference>
<evidence type="ECO:0000313" key="3">
    <source>
        <dbReference type="Proteomes" id="UP000266841"/>
    </source>
</evidence>
<proteinExistence type="predicted"/>
<evidence type="ECO:0000313" key="2">
    <source>
        <dbReference type="EMBL" id="EJK67281.1"/>
    </source>
</evidence>
<keyword evidence="1" id="KW-0472">Membrane</keyword>
<reference evidence="2 3" key="1">
    <citation type="journal article" date="2012" name="Genome Biol.">
        <title>Genome and low-iron response of an oceanic diatom adapted to chronic iron limitation.</title>
        <authorList>
            <person name="Lommer M."/>
            <person name="Specht M."/>
            <person name="Roy A.S."/>
            <person name="Kraemer L."/>
            <person name="Andreson R."/>
            <person name="Gutowska M.A."/>
            <person name="Wolf J."/>
            <person name="Bergner S.V."/>
            <person name="Schilhabel M.B."/>
            <person name="Klostermeier U.C."/>
            <person name="Beiko R.G."/>
            <person name="Rosenstiel P."/>
            <person name="Hippler M."/>
            <person name="Laroche J."/>
        </authorList>
    </citation>
    <scope>NUCLEOTIDE SEQUENCE [LARGE SCALE GENOMIC DNA]</scope>
    <source>
        <strain evidence="2 3">CCMP1005</strain>
    </source>
</reference>
<protein>
    <submittedName>
        <fullName evidence="2">Uncharacterized protein</fullName>
    </submittedName>
</protein>
<feature type="transmembrane region" description="Helical" evidence="1">
    <location>
        <begin position="216"/>
        <end position="239"/>
    </location>
</feature>
<dbReference type="Gene3D" id="1.20.140.150">
    <property type="match status" value="1"/>
</dbReference>
<name>K0T202_THAOC</name>
<keyword evidence="3" id="KW-1185">Reference proteome</keyword>
<feature type="transmembrane region" description="Helical" evidence="1">
    <location>
        <begin position="181"/>
        <end position="204"/>
    </location>
</feature>
<gene>
    <name evidence="2" type="ORF">THAOC_11714</name>
</gene>
<keyword evidence="1" id="KW-1133">Transmembrane helix</keyword>
<comment type="caution">
    <text evidence="2">The sequence shown here is derived from an EMBL/GenBank/DDBJ whole genome shotgun (WGS) entry which is preliminary data.</text>
</comment>
<dbReference type="AlphaFoldDB" id="K0T202"/>